<sequence length="242" mass="28038">MKATLIIVNIHGLYAVDKKNGKPVCLKRAFVAMHHERIIDYGDGDHHQWSDKDTRVIDASNEIVVPAFIDANVRFCFHLPHGDNVRIHLETMETFYRNGITTVGCTRLPLIAPTPFYRMVLRRNDRFHAADYACLHRRQLPDDFILTTSFEYENRQFYDLMPLASLLYLNQAASARELLDAMTLRPARLLQLDDCGIIRIGALADLLVFQARDLHELFHSFGRNRLHRIIHHGVHVWPHVII</sequence>
<comment type="caution">
    <text evidence="1">The sequence shown here is derived from an EMBL/GenBank/DDBJ whole genome shotgun (WGS) entry which is preliminary data.</text>
</comment>
<evidence type="ECO:0000313" key="1">
    <source>
        <dbReference type="EMBL" id="HJC35764.1"/>
    </source>
</evidence>
<gene>
    <name evidence="1" type="ORF">H9702_01365</name>
</gene>
<dbReference type="Gene3D" id="2.30.40.10">
    <property type="entry name" value="Urease, subunit C, domain 1"/>
    <property type="match status" value="1"/>
</dbReference>
<dbReference type="Proteomes" id="UP000823896">
    <property type="component" value="Unassembled WGS sequence"/>
</dbReference>
<protein>
    <submittedName>
        <fullName evidence="1">Amidohydrolase family protein</fullName>
    </submittedName>
</protein>
<evidence type="ECO:0000313" key="2">
    <source>
        <dbReference type="Proteomes" id="UP000823896"/>
    </source>
</evidence>
<reference evidence="1" key="1">
    <citation type="journal article" date="2021" name="PeerJ">
        <title>Extensive microbial diversity within the chicken gut microbiome revealed by metagenomics and culture.</title>
        <authorList>
            <person name="Gilroy R."/>
            <person name="Ravi A."/>
            <person name="Getino M."/>
            <person name="Pursley I."/>
            <person name="Horton D.L."/>
            <person name="Alikhan N.F."/>
            <person name="Baker D."/>
            <person name="Gharbi K."/>
            <person name="Hall N."/>
            <person name="Watson M."/>
            <person name="Adriaenssens E.M."/>
            <person name="Foster-Nyarko E."/>
            <person name="Jarju S."/>
            <person name="Secka A."/>
            <person name="Antonio M."/>
            <person name="Oren A."/>
            <person name="Chaudhuri R.R."/>
            <person name="La Ragione R."/>
            <person name="Hildebrand F."/>
            <person name="Pallen M.J."/>
        </authorList>
    </citation>
    <scope>NUCLEOTIDE SEQUENCE</scope>
    <source>
        <strain evidence="1">CHK187-11901</strain>
    </source>
</reference>
<proteinExistence type="predicted"/>
<reference evidence="1" key="2">
    <citation type="submission" date="2021-04" db="EMBL/GenBank/DDBJ databases">
        <authorList>
            <person name="Gilroy R."/>
        </authorList>
    </citation>
    <scope>NUCLEOTIDE SEQUENCE</scope>
    <source>
        <strain evidence="1">CHK187-11901</strain>
    </source>
</reference>
<dbReference type="GO" id="GO:0016810">
    <property type="term" value="F:hydrolase activity, acting on carbon-nitrogen (but not peptide) bonds"/>
    <property type="evidence" value="ECO:0007669"/>
    <property type="project" value="InterPro"/>
</dbReference>
<dbReference type="AlphaFoldDB" id="A0A9D2NPW0"/>
<dbReference type="EMBL" id="DWWM01000006">
    <property type="protein sequence ID" value="HJC35764.1"/>
    <property type="molecule type" value="Genomic_DNA"/>
</dbReference>
<dbReference type="Gene3D" id="3.20.20.140">
    <property type="entry name" value="Metal-dependent hydrolases"/>
    <property type="match status" value="2"/>
</dbReference>
<dbReference type="InterPro" id="IPR011059">
    <property type="entry name" value="Metal-dep_hydrolase_composite"/>
</dbReference>
<organism evidence="1 2">
    <name type="scientific">Candidatus Merdibacter merdavium</name>
    <dbReference type="NCBI Taxonomy" id="2838692"/>
    <lineage>
        <taxon>Bacteria</taxon>
        <taxon>Bacillati</taxon>
        <taxon>Bacillota</taxon>
        <taxon>Erysipelotrichia</taxon>
        <taxon>Erysipelotrichales</taxon>
        <taxon>Erysipelotrichaceae</taxon>
        <taxon>Merdibacter</taxon>
    </lineage>
</organism>
<accession>A0A9D2NPW0</accession>
<name>A0A9D2NPW0_9FIRM</name>
<dbReference type="SUPFAM" id="SSF51338">
    <property type="entry name" value="Composite domain of metallo-dependent hydrolases"/>
    <property type="match status" value="1"/>
</dbReference>